<protein>
    <submittedName>
        <fullName evidence="1">Uncharacterized protein</fullName>
    </submittedName>
</protein>
<dbReference type="Proteomes" id="UP001062846">
    <property type="component" value="Chromosome 10"/>
</dbReference>
<reference evidence="1" key="1">
    <citation type="submission" date="2022-02" db="EMBL/GenBank/DDBJ databases">
        <title>Plant Genome Project.</title>
        <authorList>
            <person name="Zhang R.-G."/>
        </authorList>
    </citation>
    <scope>NUCLEOTIDE SEQUENCE</scope>
    <source>
        <strain evidence="1">AT1</strain>
    </source>
</reference>
<accession>A0ACC0M5M0</accession>
<keyword evidence="2" id="KW-1185">Reference proteome</keyword>
<sequence>MEQEDNFNCHNDGNDIENEGLVDGKDIDICWPDKNIAYREPLLRKRTNTTSQIAIVGANVCPIESLDYE</sequence>
<name>A0ACC0M5M0_RHOML</name>
<gene>
    <name evidence="1" type="ORF">RHMOL_Rhmol10G0206500</name>
</gene>
<evidence type="ECO:0000313" key="1">
    <source>
        <dbReference type="EMBL" id="KAI8535847.1"/>
    </source>
</evidence>
<organism evidence="1 2">
    <name type="scientific">Rhododendron molle</name>
    <name type="common">Chinese azalea</name>
    <name type="synonym">Azalea mollis</name>
    <dbReference type="NCBI Taxonomy" id="49168"/>
    <lineage>
        <taxon>Eukaryota</taxon>
        <taxon>Viridiplantae</taxon>
        <taxon>Streptophyta</taxon>
        <taxon>Embryophyta</taxon>
        <taxon>Tracheophyta</taxon>
        <taxon>Spermatophyta</taxon>
        <taxon>Magnoliopsida</taxon>
        <taxon>eudicotyledons</taxon>
        <taxon>Gunneridae</taxon>
        <taxon>Pentapetalae</taxon>
        <taxon>asterids</taxon>
        <taxon>Ericales</taxon>
        <taxon>Ericaceae</taxon>
        <taxon>Ericoideae</taxon>
        <taxon>Rhodoreae</taxon>
        <taxon>Rhododendron</taxon>
    </lineage>
</organism>
<dbReference type="EMBL" id="CM046397">
    <property type="protein sequence ID" value="KAI8535847.1"/>
    <property type="molecule type" value="Genomic_DNA"/>
</dbReference>
<comment type="caution">
    <text evidence="1">The sequence shown here is derived from an EMBL/GenBank/DDBJ whole genome shotgun (WGS) entry which is preliminary data.</text>
</comment>
<evidence type="ECO:0000313" key="2">
    <source>
        <dbReference type="Proteomes" id="UP001062846"/>
    </source>
</evidence>
<proteinExistence type="predicted"/>